<dbReference type="RefSeq" id="WP_260215570.1">
    <property type="nucleotide sequence ID" value="NZ_JAJAGO010000001.1"/>
</dbReference>
<dbReference type="Proteomes" id="UP001156389">
    <property type="component" value="Unassembled WGS sequence"/>
</dbReference>
<name>A0ABT2JL93_9ACTN</name>
<keyword evidence="2" id="KW-1185">Reference proteome</keyword>
<dbReference type="EMBL" id="JAJAGO010000001">
    <property type="protein sequence ID" value="MCT2588653.1"/>
    <property type="molecule type" value="Genomic_DNA"/>
</dbReference>
<reference evidence="1 2" key="1">
    <citation type="submission" date="2021-10" db="EMBL/GenBank/DDBJ databases">
        <title>Streptomyces gossypii sp. nov., isolated from soil collected from cotton field.</title>
        <authorList>
            <person name="Ge X."/>
            <person name="Chen X."/>
            <person name="Liu W."/>
        </authorList>
    </citation>
    <scope>NUCLEOTIDE SEQUENCE [LARGE SCALE GENOMIC DNA]</scope>
    <source>
        <strain evidence="1 2">N2-109</strain>
    </source>
</reference>
<organism evidence="1 2">
    <name type="scientific">Streptomyces gossypii</name>
    <dbReference type="NCBI Taxonomy" id="2883101"/>
    <lineage>
        <taxon>Bacteria</taxon>
        <taxon>Bacillati</taxon>
        <taxon>Actinomycetota</taxon>
        <taxon>Actinomycetes</taxon>
        <taxon>Kitasatosporales</taxon>
        <taxon>Streptomycetaceae</taxon>
        <taxon>Streptomyces</taxon>
    </lineage>
</organism>
<dbReference type="NCBIfam" id="NF047719">
    <property type="entry name" value="SCO6745_fam_HTH"/>
    <property type="match status" value="1"/>
</dbReference>
<accession>A0ABT2JL93</accession>
<dbReference type="Pfam" id="PF21863">
    <property type="entry name" value="HTH_67"/>
    <property type="match status" value="1"/>
</dbReference>
<protein>
    <recommendedName>
        <fullName evidence="3">SalK</fullName>
    </recommendedName>
</protein>
<proteinExistence type="predicted"/>
<evidence type="ECO:0000313" key="2">
    <source>
        <dbReference type="Proteomes" id="UP001156389"/>
    </source>
</evidence>
<evidence type="ECO:0008006" key="3">
    <source>
        <dbReference type="Google" id="ProtNLM"/>
    </source>
</evidence>
<dbReference type="InterPro" id="IPR054058">
    <property type="entry name" value="HTH_67"/>
</dbReference>
<sequence>MTDFPALARRMWHQLEPLHASLYFSPEAVAEAAELGYDTESRWPRYFAYRSAPLGAAGPELVAAAYYSFSPGAVRTHIPAVWHTASPEAVLQARLRTVDRTVRALIGDDADSPAIAEAAELARTAAEAADMAGRALGAANRDLPWPREPHLALWHAATVLREHRGDGHLMALRTAGLDGCEALVSFAAIDAAPLANFASRGWSDKEWTAARDRLAARGWVDGEGRATELGRQERDGIERTTDELAAEPYRALGEQGCARLAELTGPLFAAVIGAGMLPMQSTLGILTVKPPAPR</sequence>
<comment type="caution">
    <text evidence="1">The sequence shown here is derived from an EMBL/GenBank/DDBJ whole genome shotgun (WGS) entry which is preliminary data.</text>
</comment>
<evidence type="ECO:0000313" key="1">
    <source>
        <dbReference type="EMBL" id="MCT2588653.1"/>
    </source>
</evidence>
<gene>
    <name evidence="1" type="ORF">LHJ74_01630</name>
</gene>